<dbReference type="Gene3D" id="3.30.9.10">
    <property type="entry name" value="D-Amino Acid Oxidase, subunit A, domain 2"/>
    <property type="match status" value="1"/>
</dbReference>
<dbReference type="SUPFAM" id="SSF56281">
    <property type="entry name" value="Metallo-hydrolase/oxidoreductase"/>
    <property type="match status" value="1"/>
</dbReference>
<dbReference type="PRINTS" id="PR00420">
    <property type="entry name" value="RNGMNOXGNASE"/>
</dbReference>
<dbReference type="RefSeq" id="XP_038740489.1">
    <property type="nucleotide sequence ID" value="XM_038894159.1"/>
</dbReference>
<feature type="domain" description="FAD-binding" evidence="5">
    <location>
        <begin position="1"/>
        <end position="317"/>
    </location>
</feature>
<dbReference type="Gene3D" id="3.50.50.60">
    <property type="entry name" value="FAD/NAD(P)-binding domain"/>
    <property type="match status" value="1"/>
</dbReference>
<evidence type="ECO:0000256" key="3">
    <source>
        <dbReference type="ARBA" id="ARBA00023002"/>
    </source>
</evidence>
<evidence type="ECO:0000259" key="5">
    <source>
        <dbReference type="Pfam" id="PF01494"/>
    </source>
</evidence>
<dbReference type="GO" id="GO:0003677">
    <property type="term" value="F:DNA binding"/>
    <property type="evidence" value="ECO:0007669"/>
    <property type="project" value="InterPro"/>
</dbReference>
<keyword evidence="3" id="KW-0560">Oxidoreductase</keyword>
<dbReference type="PANTHER" id="PTHR43004:SF8">
    <property type="entry name" value="FAD-BINDING DOMAIN-CONTAINING PROTEIN-RELATED"/>
    <property type="match status" value="1"/>
</dbReference>
<accession>A0A9P6HTV7</accession>
<comment type="caution">
    <text evidence="7">The sequence shown here is derived from an EMBL/GenBank/DDBJ whole genome shotgun (WGS) entry which is preliminary data.</text>
</comment>
<dbReference type="OrthoDB" id="2690153at2759"/>
<gene>
    <name evidence="7" type="ORF">CkaCkLH20_11445</name>
</gene>
<dbReference type="Pfam" id="PF04082">
    <property type="entry name" value="Fungal_trans"/>
    <property type="match status" value="1"/>
</dbReference>
<evidence type="ECO:0000259" key="6">
    <source>
        <dbReference type="Pfam" id="PF04082"/>
    </source>
</evidence>
<dbReference type="GeneID" id="62167233"/>
<keyword evidence="4" id="KW-0539">Nucleus</keyword>
<dbReference type="InterPro" id="IPR007219">
    <property type="entry name" value="XnlR_reg_dom"/>
</dbReference>
<keyword evidence="8" id="KW-1185">Reference proteome</keyword>
<feature type="domain" description="Xylanolytic transcriptional activator regulatory" evidence="6">
    <location>
        <begin position="833"/>
        <end position="960"/>
    </location>
</feature>
<dbReference type="AlphaFoldDB" id="A0A9P6HTV7"/>
<dbReference type="Pfam" id="PF01494">
    <property type="entry name" value="FAD_binding_3"/>
    <property type="match status" value="1"/>
</dbReference>
<sequence length="1209" mass="134079">MGVEKEVYEKAAPAEIAGRTAWYTSLGEEGKEVFSRDAWGGGQYEAEYARHSPSRYCVLPQIRLEPILKRRAMDLNPHRIFYGHEVLTTEDHGDFAEVTVKNRSTGDVFRRRGTYVIVADGGRMFTKQLGVEWSGESNLLNMISAHIRSPIRNLHPDNRNFITWFTNPAMGGSTLTGYLYQLGPWPEALTDPEKEEWVFVCAQAADDPTKFDAETALARARKTIGIPDLNIELISLSEWTVNALYASRWRVGRHFLVGDSAHRIPPWGALGMNSGIQDANNVVWKLAMALKRPGQQYDGLLDTYHEERSEVGKRVGQTSLQNMRSHSGQIDRVMGVSASQSKAENIAAGAAFFDKGHPEYAEKQRRIQLASQALDTEFKAPGYEVGWFYPSADINSEGGETHGGQQLADGTLVHHTYYMTTIPGHHLPHAWVTRDDRIVALRDLLSMDVLTLFVESKMEEELDDDRIQVVVVGQAGWQDMTGQWKKHRASDLTMASTIEWFGATTFRVKANGLVIFLDTWLDRPDVLPKVLAIDDVTEADYIFISHAHFDHLPGADKIAIKTGAHVVANGEAINVLRSAGVPDDQLIPVAGGERIPLFPLTCRQAAARGEVDVAPGPPGAPKAPDAKLAVASVHIWPSLHCLMPGSSHADVPAVMDTGKEYIGGASQYACTLDITFGMKYGLLKIGDHMPRDAMDPGMRSFVDYINGPARECMSHFDGGQLMYNFLLGEGKTLLWNGHLGGYDGILKTVQPQPDVLIQAIAGRANLNGRPFDGSAAQFAVQVSKLLGEPKKVIWCLHDDAPIKPWTVNVSPATEAIEKDTGSKVRELSTIDVLTCAQSLLLFQQSIWLAGERNLVVELQFYRNILVTLCRQLLARDGTLMRTRTHTEDVNHAWFQWIRTEAKRRIVYFTWMSECFQATFFMLPPLLSVAELQSSAPAADSHWSSNYDQWHRLPPPRSSLPLCALLARVGLGEVIPSSLEQSIKSTILLSAFVQQAAEGDILRAMSLGSMGSAAGQPDLARGMVATLSEKAFDALSQAGCSQPLRETDAGTISNDFALLARVLTIFSFTPSRLIYPYSKWQTTDEGHINARSELSHIVSENLGRARRCLYHAAQVFQYFRTTRVATCLDILCVLICALYMVLYVDIVEQQDPDSTSSEVSVRKSGTEIIRINHIVDGELLKNWLEWPQRPSFVQRSITDHGKRGFGLEDG</sequence>
<dbReference type="Proteomes" id="UP000781932">
    <property type="component" value="Unassembled WGS sequence"/>
</dbReference>
<evidence type="ECO:0000256" key="4">
    <source>
        <dbReference type="ARBA" id="ARBA00023242"/>
    </source>
</evidence>
<dbReference type="GO" id="GO:0008270">
    <property type="term" value="F:zinc ion binding"/>
    <property type="evidence" value="ECO:0007669"/>
    <property type="project" value="InterPro"/>
</dbReference>
<dbReference type="Pfam" id="PF13483">
    <property type="entry name" value="Lactamase_B_3"/>
    <property type="match status" value="1"/>
</dbReference>
<name>A0A9P6HTV7_9PEZI</name>
<keyword evidence="2" id="KW-0274">FAD</keyword>
<dbReference type="GO" id="GO:0071949">
    <property type="term" value="F:FAD binding"/>
    <property type="evidence" value="ECO:0007669"/>
    <property type="project" value="InterPro"/>
</dbReference>
<reference evidence="7" key="1">
    <citation type="submission" date="2020-03" db="EMBL/GenBank/DDBJ databases">
        <authorList>
            <person name="He L."/>
        </authorList>
    </citation>
    <scope>NUCLEOTIDE SEQUENCE</scope>
    <source>
        <strain evidence="7">CkLH20</strain>
    </source>
</reference>
<dbReference type="Gene3D" id="3.60.15.10">
    <property type="entry name" value="Ribonuclease Z/Hydroxyacylglutathione hydrolase-like"/>
    <property type="match status" value="1"/>
</dbReference>
<dbReference type="InterPro" id="IPR050641">
    <property type="entry name" value="RIFMO-like"/>
</dbReference>
<dbReference type="GO" id="GO:0006351">
    <property type="term" value="P:DNA-templated transcription"/>
    <property type="evidence" value="ECO:0007669"/>
    <property type="project" value="InterPro"/>
</dbReference>
<dbReference type="InterPro" id="IPR036866">
    <property type="entry name" value="RibonucZ/Hydroxyglut_hydro"/>
</dbReference>
<evidence type="ECO:0000313" key="8">
    <source>
        <dbReference type="Proteomes" id="UP000781932"/>
    </source>
</evidence>
<evidence type="ECO:0000313" key="7">
    <source>
        <dbReference type="EMBL" id="KAF9871028.1"/>
    </source>
</evidence>
<keyword evidence="1" id="KW-0285">Flavoprotein</keyword>
<dbReference type="InterPro" id="IPR036188">
    <property type="entry name" value="FAD/NAD-bd_sf"/>
</dbReference>
<organism evidence="7 8">
    <name type="scientific">Colletotrichum karsti</name>
    <dbReference type="NCBI Taxonomy" id="1095194"/>
    <lineage>
        <taxon>Eukaryota</taxon>
        <taxon>Fungi</taxon>
        <taxon>Dikarya</taxon>
        <taxon>Ascomycota</taxon>
        <taxon>Pezizomycotina</taxon>
        <taxon>Sordariomycetes</taxon>
        <taxon>Hypocreomycetidae</taxon>
        <taxon>Glomerellales</taxon>
        <taxon>Glomerellaceae</taxon>
        <taxon>Colletotrichum</taxon>
        <taxon>Colletotrichum boninense species complex</taxon>
    </lineage>
</organism>
<dbReference type="InterPro" id="IPR002938">
    <property type="entry name" value="FAD-bd"/>
</dbReference>
<evidence type="ECO:0000256" key="2">
    <source>
        <dbReference type="ARBA" id="ARBA00022827"/>
    </source>
</evidence>
<dbReference type="GO" id="GO:0016709">
    <property type="term" value="F:oxidoreductase activity, acting on paired donors, with incorporation or reduction of molecular oxygen, NAD(P)H as one donor, and incorporation of one atom of oxygen"/>
    <property type="evidence" value="ECO:0007669"/>
    <property type="project" value="UniProtKB-ARBA"/>
</dbReference>
<dbReference type="Gene3D" id="3.40.30.120">
    <property type="match status" value="1"/>
</dbReference>
<dbReference type="SUPFAM" id="SSF51905">
    <property type="entry name" value="FAD/NAD(P)-binding domain"/>
    <property type="match status" value="1"/>
</dbReference>
<dbReference type="PANTHER" id="PTHR43004">
    <property type="entry name" value="TRK SYSTEM POTASSIUM UPTAKE PROTEIN"/>
    <property type="match status" value="1"/>
</dbReference>
<reference evidence="7" key="2">
    <citation type="submission" date="2020-11" db="EMBL/GenBank/DDBJ databases">
        <title>Whole genome sequencing of Colletotrichum sp.</title>
        <authorList>
            <person name="Li H."/>
        </authorList>
    </citation>
    <scope>NUCLEOTIDE SEQUENCE</scope>
    <source>
        <strain evidence="7">CkLH20</strain>
    </source>
</reference>
<proteinExistence type="predicted"/>
<protein>
    <submittedName>
        <fullName evidence="7">2, 4-dichlorophenol 6-monooxygenase</fullName>
    </submittedName>
</protein>
<evidence type="ECO:0000256" key="1">
    <source>
        <dbReference type="ARBA" id="ARBA00022630"/>
    </source>
</evidence>
<dbReference type="EMBL" id="JAATWM020000048">
    <property type="protein sequence ID" value="KAF9871028.1"/>
    <property type="molecule type" value="Genomic_DNA"/>
</dbReference>